<keyword evidence="7" id="KW-1185">Reference proteome</keyword>
<dbReference type="GO" id="GO:0009279">
    <property type="term" value="C:cell outer membrane"/>
    <property type="evidence" value="ECO:0007669"/>
    <property type="project" value="UniProtKB-SubCell"/>
</dbReference>
<comment type="subcellular location">
    <subcellularLocation>
        <location evidence="1">Cell outer membrane</location>
    </subcellularLocation>
</comment>
<dbReference type="OrthoDB" id="9810367at2"/>
<accession>A0A1I7AXY5</accession>
<dbReference type="AlphaFoldDB" id="A0A1I7AXY5"/>
<keyword evidence="3" id="KW-0998">Cell outer membrane</keyword>
<dbReference type="STRING" id="999627.SAMN05216236_10814"/>
<dbReference type="EMBL" id="FPAW01000008">
    <property type="protein sequence ID" value="SFT79749.1"/>
    <property type="molecule type" value="Genomic_DNA"/>
</dbReference>
<dbReference type="eggNOG" id="COG2885">
    <property type="taxonomic scope" value="Bacteria"/>
</dbReference>
<dbReference type="InterPro" id="IPR006665">
    <property type="entry name" value="OmpA-like"/>
</dbReference>
<dbReference type="InterPro" id="IPR036737">
    <property type="entry name" value="OmpA-like_sf"/>
</dbReference>
<dbReference type="Gene3D" id="3.30.1330.60">
    <property type="entry name" value="OmpA-like domain"/>
    <property type="match status" value="1"/>
</dbReference>
<sequence length="210" mass="23444">MQKLILAAGMTLTLAGCAQEAGDFVRTGDFGEATMNNGLVMRGDKSYAISLGQRFARETPTTVNFAFNSDRLDGEAQQILDRQADWIRQFPEVRFAVYGYTDEVGTQSYNYGLGRRRATAVVRYLSSRGINRSRLKALVSYGETRPVIDVPGPERANRRSVTEVAGFVERHPTVLDGKYAEVIYREYVISAQPIDRLTRRNNTGGFGETQ</sequence>
<dbReference type="RefSeq" id="WP_027263483.1">
    <property type="nucleotide sequence ID" value="NZ_FPAW01000008.1"/>
</dbReference>
<organism evidence="6 7">
    <name type="scientific">Sedimentitalea nanhaiensis</name>
    <dbReference type="NCBI Taxonomy" id="999627"/>
    <lineage>
        <taxon>Bacteria</taxon>
        <taxon>Pseudomonadati</taxon>
        <taxon>Pseudomonadota</taxon>
        <taxon>Alphaproteobacteria</taxon>
        <taxon>Rhodobacterales</taxon>
        <taxon>Paracoccaceae</taxon>
        <taxon>Sedimentitalea</taxon>
    </lineage>
</organism>
<gene>
    <name evidence="6" type="ORF">SAMN05216236_10814</name>
</gene>
<dbReference type="Pfam" id="PF00691">
    <property type="entry name" value="OmpA"/>
    <property type="match status" value="1"/>
</dbReference>
<evidence type="ECO:0000256" key="2">
    <source>
        <dbReference type="ARBA" id="ARBA00023136"/>
    </source>
</evidence>
<evidence type="ECO:0000313" key="7">
    <source>
        <dbReference type="Proteomes" id="UP000182466"/>
    </source>
</evidence>
<evidence type="ECO:0000259" key="5">
    <source>
        <dbReference type="PROSITE" id="PS51123"/>
    </source>
</evidence>
<dbReference type="Proteomes" id="UP000182466">
    <property type="component" value="Unassembled WGS sequence"/>
</dbReference>
<dbReference type="SUPFAM" id="SSF103088">
    <property type="entry name" value="OmpA-like"/>
    <property type="match status" value="1"/>
</dbReference>
<keyword evidence="2 4" id="KW-0472">Membrane</keyword>
<evidence type="ECO:0000313" key="6">
    <source>
        <dbReference type="EMBL" id="SFT79749.1"/>
    </source>
</evidence>
<dbReference type="PANTHER" id="PTHR30329">
    <property type="entry name" value="STATOR ELEMENT OF FLAGELLAR MOTOR COMPLEX"/>
    <property type="match status" value="1"/>
</dbReference>
<proteinExistence type="predicted"/>
<reference evidence="6 7" key="1">
    <citation type="submission" date="2016-10" db="EMBL/GenBank/DDBJ databases">
        <authorList>
            <person name="de Groot N.N."/>
        </authorList>
    </citation>
    <scope>NUCLEOTIDE SEQUENCE [LARGE SCALE GENOMIC DNA]</scope>
    <source>
        <strain evidence="6 7">CGMCC 1.10959</strain>
    </source>
</reference>
<feature type="domain" description="OmpA-like" evidence="5">
    <location>
        <begin position="52"/>
        <end position="168"/>
    </location>
</feature>
<dbReference type="PROSITE" id="PS51123">
    <property type="entry name" value="OMPA_2"/>
    <property type="match status" value="1"/>
</dbReference>
<evidence type="ECO:0000256" key="4">
    <source>
        <dbReference type="PROSITE-ProRule" id="PRU00473"/>
    </source>
</evidence>
<dbReference type="PANTHER" id="PTHR30329:SF21">
    <property type="entry name" value="LIPOPROTEIN YIAD-RELATED"/>
    <property type="match status" value="1"/>
</dbReference>
<dbReference type="PROSITE" id="PS51257">
    <property type="entry name" value="PROKAR_LIPOPROTEIN"/>
    <property type="match status" value="1"/>
</dbReference>
<dbReference type="InterPro" id="IPR050330">
    <property type="entry name" value="Bact_OuterMem_StrucFunc"/>
</dbReference>
<dbReference type="InterPro" id="IPR006664">
    <property type="entry name" value="OMP_bac"/>
</dbReference>
<protein>
    <submittedName>
        <fullName evidence="6">Outer membrane protein OmpA</fullName>
    </submittedName>
</protein>
<evidence type="ECO:0000256" key="3">
    <source>
        <dbReference type="ARBA" id="ARBA00023237"/>
    </source>
</evidence>
<dbReference type="CDD" id="cd07185">
    <property type="entry name" value="OmpA_C-like"/>
    <property type="match status" value="1"/>
</dbReference>
<name>A0A1I7AXY5_9RHOB</name>
<evidence type="ECO:0000256" key="1">
    <source>
        <dbReference type="ARBA" id="ARBA00004442"/>
    </source>
</evidence>
<dbReference type="PRINTS" id="PR01021">
    <property type="entry name" value="OMPADOMAIN"/>
</dbReference>